<feature type="transmembrane region" description="Helical" evidence="5">
    <location>
        <begin position="238"/>
        <end position="257"/>
    </location>
</feature>
<evidence type="ECO:0000313" key="8">
    <source>
        <dbReference type="Proteomes" id="UP000247892"/>
    </source>
</evidence>
<evidence type="ECO:0000259" key="6">
    <source>
        <dbReference type="Pfam" id="PF01061"/>
    </source>
</evidence>
<dbReference type="GO" id="GO:0140359">
    <property type="term" value="F:ABC-type transporter activity"/>
    <property type="evidence" value="ECO:0007669"/>
    <property type="project" value="InterPro"/>
</dbReference>
<reference evidence="7 8" key="1">
    <citation type="submission" date="2016-07" db="EMBL/GenBank/DDBJ databases">
        <title>Draft genome sequence of Prauserella sp. YIM 121212, isolated from alkaline soil.</title>
        <authorList>
            <person name="Ruckert C."/>
            <person name="Albersmeier A."/>
            <person name="Jiang C.-L."/>
            <person name="Jiang Y."/>
            <person name="Kalinowski J."/>
            <person name="Schneider O."/>
            <person name="Winkler A."/>
            <person name="Zotchev S.B."/>
        </authorList>
    </citation>
    <scope>NUCLEOTIDE SEQUENCE [LARGE SCALE GENOMIC DNA]</scope>
    <source>
        <strain evidence="7 8">YIM 121212</strain>
    </source>
</reference>
<accession>A0A318LNC6</accession>
<dbReference type="Proteomes" id="UP000247892">
    <property type="component" value="Unassembled WGS sequence"/>
</dbReference>
<name>A0A318LNC6_9PSEU</name>
<feature type="transmembrane region" description="Helical" evidence="5">
    <location>
        <begin position="180"/>
        <end position="200"/>
    </location>
</feature>
<dbReference type="RefSeq" id="WP_110335885.1">
    <property type="nucleotide sequence ID" value="NZ_MASU01000005.1"/>
</dbReference>
<dbReference type="PANTHER" id="PTHR43027:SF2">
    <property type="entry name" value="TRANSPORT PERMEASE PROTEIN"/>
    <property type="match status" value="1"/>
</dbReference>
<sequence>MTETVAPIVAARPGPAAWARLMLTEAKLVARDTSGLVVPFGLPMLIMVMNGLGSDRTPVPAFGGLPALDAYVVPMTIAMVVALIGIVNMPSFLAGYRTMGVLRRLSVTPAHPALVLVAQSVVSLVQAVTGVALALVLARLAFDLTVPRSLAGAIGVFLLAVAAMYAVGMLVAAIAPTVNAAVAIGLVLFFAFLATGGGFGGREHLPGWLADAGAYLPFGATLDLLGDCWAGLAPAPGQLVALVVTTVISGTAAAWLFRWE</sequence>
<dbReference type="AlphaFoldDB" id="A0A318LNC6"/>
<dbReference type="PANTHER" id="PTHR43027">
    <property type="entry name" value="DOXORUBICIN RESISTANCE ABC TRANSPORTER PERMEASE PROTEIN DRRC-RELATED"/>
    <property type="match status" value="1"/>
</dbReference>
<dbReference type="InterPro" id="IPR013525">
    <property type="entry name" value="ABC2_TM"/>
</dbReference>
<organism evidence="7 8">
    <name type="scientific">Prauserella flavalba</name>
    <dbReference type="NCBI Taxonomy" id="1477506"/>
    <lineage>
        <taxon>Bacteria</taxon>
        <taxon>Bacillati</taxon>
        <taxon>Actinomycetota</taxon>
        <taxon>Actinomycetes</taxon>
        <taxon>Pseudonocardiales</taxon>
        <taxon>Pseudonocardiaceae</taxon>
        <taxon>Prauserella</taxon>
    </lineage>
</organism>
<evidence type="ECO:0000256" key="2">
    <source>
        <dbReference type="ARBA" id="ARBA00022692"/>
    </source>
</evidence>
<keyword evidence="3 5" id="KW-1133">Transmembrane helix</keyword>
<evidence type="ECO:0000256" key="1">
    <source>
        <dbReference type="ARBA" id="ARBA00004141"/>
    </source>
</evidence>
<comment type="subcellular location">
    <subcellularLocation>
        <location evidence="1">Membrane</location>
        <topology evidence="1">Multi-pass membrane protein</topology>
    </subcellularLocation>
</comment>
<dbReference type="Pfam" id="PF01061">
    <property type="entry name" value="ABC2_membrane"/>
    <property type="match status" value="1"/>
</dbReference>
<feature type="transmembrane region" description="Helical" evidence="5">
    <location>
        <begin position="28"/>
        <end position="49"/>
    </location>
</feature>
<dbReference type="InterPro" id="IPR052902">
    <property type="entry name" value="ABC-2_transporter"/>
</dbReference>
<keyword evidence="4 5" id="KW-0472">Membrane</keyword>
<feature type="transmembrane region" description="Helical" evidence="5">
    <location>
        <begin position="150"/>
        <end position="174"/>
    </location>
</feature>
<keyword evidence="2 5" id="KW-0812">Transmembrane</keyword>
<keyword evidence="8" id="KW-1185">Reference proteome</keyword>
<feature type="domain" description="ABC-2 type transporter transmembrane" evidence="6">
    <location>
        <begin position="23"/>
        <end position="217"/>
    </location>
</feature>
<feature type="transmembrane region" description="Helical" evidence="5">
    <location>
        <begin position="113"/>
        <end position="138"/>
    </location>
</feature>
<protein>
    <submittedName>
        <fullName evidence="7">ABC transporter</fullName>
    </submittedName>
</protein>
<evidence type="ECO:0000256" key="4">
    <source>
        <dbReference type="ARBA" id="ARBA00023136"/>
    </source>
</evidence>
<dbReference type="GO" id="GO:0016020">
    <property type="term" value="C:membrane"/>
    <property type="evidence" value="ECO:0007669"/>
    <property type="project" value="UniProtKB-SubCell"/>
</dbReference>
<feature type="transmembrane region" description="Helical" evidence="5">
    <location>
        <begin position="70"/>
        <end position="93"/>
    </location>
</feature>
<comment type="caution">
    <text evidence="7">The sequence shown here is derived from an EMBL/GenBank/DDBJ whole genome shotgun (WGS) entry which is preliminary data.</text>
</comment>
<evidence type="ECO:0000256" key="3">
    <source>
        <dbReference type="ARBA" id="ARBA00022989"/>
    </source>
</evidence>
<gene>
    <name evidence="7" type="ORF">BA062_10450</name>
</gene>
<evidence type="ECO:0000313" key="7">
    <source>
        <dbReference type="EMBL" id="PXY35881.1"/>
    </source>
</evidence>
<evidence type="ECO:0000256" key="5">
    <source>
        <dbReference type="SAM" id="Phobius"/>
    </source>
</evidence>
<dbReference type="OrthoDB" id="3217868at2"/>
<proteinExistence type="predicted"/>
<dbReference type="EMBL" id="MASU01000005">
    <property type="protein sequence ID" value="PXY35881.1"/>
    <property type="molecule type" value="Genomic_DNA"/>
</dbReference>